<dbReference type="EMBL" id="CAJNJA010093329">
    <property type="protein sequence ID" value="CAE7941180.1"/>
    <property type="molecule type" value="Genomic_DNA"/>
</dbReference>
<evidence type="ECO:0000313" key="3">
    <source>
        <dbReference type="Proteomes" id="UP000601435"/>
    </source>
</evidence>
<name>A0A813CFQ8_9DINO</name>
<evidence type="ECO:0000313" key="2">
    <source>
        <dbReference type="EMBL" id="CAE7941180.1"/>
    </source>
</evidence>
<protein>
    <submittedName>
        <fullName evidence="2">Uncharacterized protein</fullName>
    </submittedName>
</protein>
<feature type="region of interest" description="Disordered" evidence="1">
    <location>
        <begin position="1"/>
        <end position="45"/>
    </location>
</feature>
<feature type="compositionally biased region" description="Low complexity" evidence="1">
    <location>
        <begin position="14"/>
        <end position="32"/>
    </location>
</feature>
<dbReference type="OrthoDB" id="418104at2759"/>
<feature type="region of interest" description="Disordered" evidence="1">
    <location>
        <begin position="279"/>
        <end position="300"/>
    </location>
</feature>
<comment type="caution">
    <text evidence="2">The sequence shown here is derived from an EMBL/GenBank/DDBJ whole genome shotgun (WGS) entry which is preliminary data.</text>
</comment>
<dbReference type="AlphaFoldDB" id="A0A813CFQ8"/>
<evidence type="ECO:0000256" key="1">
    <source>
        <dbReference type="SAM" id="MobiDB-lite"/>
    </source>
</evidence>
<sequence length="326" mass="35802">MQRTSSRMGLPGQPARIPSIPSSSSTAEPPSTQVVEQEQQDQPMPMRFMPKAYSEMVPMTRASSFEGPGPIRANSDGIVPFLRMVPDSAPMQEEEIFFFPKSFSEVQMPSSCLSFQQMPASNSDGLLANRAFLRAVDAARAQAAEQKAEEAATRLPGGVKQQAPLCLSQLSTEKLYEGKIVIAFKLGLLVDINADVLGLLRWKHVKGVPRKLLKEGGNLANLRVEKVRGQRLTLRLECIGLPGQTFEESDYPDIVARVYDWAFEPKLLEACDEEMAPTAAKTQRLGRMGPRHVGDGEGLAIRGPAPFSARRFLRPGKCGPRHSCQP</sequence>
<gene>
    <name evidence="2" type="ORF">SNEC2469_LOCUS34180</name>
</gene>
<accession>A0A813CFQ8</accession>
<dbReference type="Proteomes" id="UP000601435">
    <property type="component" value="Unassembled WGS sequence"/>
</dbReference>
<reference evidence="2" key="1">
    <citation type="submission" date="2021-02" db="EMBL/GenBank/DDBJ databases">
        <authorList>
            <person name="Dougan E. K."/>
            <person name="Rhodes N."/>
            <person name="Thang M."/>
            <person name="Chan C."/>
        </authorList>
    </citation>
    <scope>NUCLEOTIDE SEQUENCE</scope>
</reference>
<organism evidence="2 3">
    <name type="scientific">Symbiodinium necroappetens</name>
    <dbReference type="NCBI Taxonomy" id="1628268"/>
    <lineage>
        <taxon>Eukaryota</taxon>
        <taxon>Sar</taxon>
        <taxon>Alveolata</taxon>
        <taxon>Dinophyceae</taxon>
        <taxon>Suessiales</taxon>
        <taxon>Symbiodiniaceae</taxon>
        <taxon>Symbiodinium</taxon>
    </lineage>
</organism>
<feature type="compositionally biased region" description="Polar residues" evidence="1">
    <location>
        <begin position="33"/>
        <end position="42"/>
    </location>
</feature>
<proteinExistence type="predicted"/>
<keyword evidence="3" id="KW-1185">Reference proteome</keyword>